<evidence type="ECO:0000313" key="9">
    <source>
        <dbReference type="Proteomes" id="UP000199398"/>
    </source>
</evidence>
<keyword evidence="4" id="KW-0274">FAD</keyword>
<dbReference type="InterPro" id="IPR051169">
    <property type="entry name" value="NADH-Q_oxidoreductase"/>
</dbReference>
<evidence type="ECO:0000313" key="10">
    <source>
        <dbReference type="Proteomes" id="UP000270697"/>
    </source>
</evidence>
<reference evidence="8 9" key="1">
    <citation type="submission" date="2016-10" db="EMBL/GenBank/DDBJ databases">
        <authorList>
            <person name="de Groot N.N."/>
        </authorList>
    </citation>
    <scope>NUCLEOTIDE SEQUENCE [LARGE SCALE GENOMIC DNA]</scope>
    <source>
        <strain evidence="8 9">CPCC 201259</strain>
    </source>
</reference>
<evidence type="ECO:0000256" key="1">
    <source>
        <dbReference type="ARBA" id="ARBA00001974"/>
    </source>
</evidence>
<dbReference type="PRINTS" id="PR00469">
    <property type="entry name" value="PNDRDTASEII"/>
</dbReference>
<reference evidence="7 10" key="2">
    <citation type="submission" date="2018-10" db="EMBL/GenBank/DDBJ databases">
        <title>Sequencing the genomes of 1000 actinobacteria strains.</title>
        <authorList>
            <person name="Klenk H.-P."/>
        </authorList>
    </citation>
    <scope>NUCLEOTIDE SEQUENCE [LARGE SCALE GENOMIC DNA]</scope>
    <source>
        <strain evidence="7 10">DSM 45119</strain>
    </source>
</reference>
<feature type="domain" description="FAD/NAD(P)-binding" evidence="6">
    <location>
        <begin position="4"/>
        <end position="275"/>
    </location>
</feature>
<dbReference type="Proteomes" id="UP000270697">
    <property type="component" value="Unassembled WGS sequence"/>
</dbReference>
<keyword evidence="10" id="KW-1185">Reference proteome</keyword>
<evidence type="ECO:0000256" key="5">
    <source>
        <dbReference type="ARBA" id="ARBA00023002"/>
    </source>
</evidence>
<dbReference type="OrthoDB" id="9784880at2"/>
<comment type="similarity">
    <text evidence="2">Belongs to the NADH dehydrogenase family.</text>
</comment>
<dbReference type="Pfam" id="PF07992">
    <property type="entry name" value="Pyr_redox_2"/>
    <property type="match status" value="1"/>
</dbReference>
<gene>
    <name evidence="7" type="ORF">ATL45_6735</name>
    <name evidence="8" type="ORF">SAMN05421805_101258</name>
</gene>
<evidence type="ECO:0000313" key="8">
    <source>
        <dbReference type="EMBL" id="SFM43366.1"/>
    </source>
</evidence>
<dbReference type="SUPFAM" id="SSF51905">
    <property type="entry name" value="FAD/NAD(P)-binding domain"/>
    <property type="match status" value="1"/>
</dbReference>
<dbReference type="Proteomes" id="UP000199398">
    <property type="component" value="Unassembled WGS sequence"/>
</dbReference>
<dbReference type="GO" id="GO:0019646">
    <property type="term" value="P:aerobic electron transport chain"/>
    <property type="evidence" value="ECO:0007669"/>
    <property type="project" value="TreeGrafter"/>
</dbReference>
<keyword evidence="5" id="KW-0560">Oxidoreductase</keyword>
<dbReference type="PANTHER" id="PTHR42913:SF3">
    <property type="entry name" value="64 KDA MITOCHONDRIAL NADH DEHYDROGENASE (EUROFUNG)"/>
    <property type="match status" value="1"/>
</dbReference>
<dbReference type="EMBL" id="RBXX01000002">
    <property type="protein sequence ID" value="RKT88302.1"/>
    <property type="molecule type" value="Genomic_DNA"/>
</dbReference>
<evidence type="ECO:0000259" key="6">
    <source>
        <dbReference type="Pfam" id="PF07992"/>
    </source>
</evidence>
<dbReference type="AlphaFoldDB" id="A0A1I4QUH9"/>
<accession>A0A1I4QUH9</accession>
<dbReference type="PRINTS" id="PR00368">
    <property type="entry name" value="FADPNR"/>
</dbReference>
<dbReference type="EMBL" id="FOUP01000001">
    <property type="protein sequence ID" value="SFM43366.1"/>
    <property type="molecule type" value="Genomic_DNA"/>
</dbReference>
<proteinExistence type="inferred from homology"/>
<name>A0A1I4QUH9_9PSEU</name>
<dbReference type="STRING" id="455193.SAMN05421805_101258"/>
<organism evidence="8 9">
    <name type="scientific">Saccharopolyspora antimicrobica</name>
    <dbReference type="NCBI Taxonomy" id="455193"/>
    <lineage>
        <taxon>Bacteria</taxon>
        <taxon>Bacillati</taxon>
        <taxon>Actinomycetota</taxon>
        <taxon>Actinomycetes</taxon>
        <taxon>Pseudonocardiales</taxon>
        <taxon>Pseudonocardiaceae</taxon>
        <taxon>Saccharopolyspora</taxon>
    </lineage>
</organism>
<dbReference type="GO" id="GO:0003955">
    <property type="term" value="F:NAD(P)H dehydrogenase (quinone) activity"/>
    <property type="evidence" value="ECO:0007669"/>
    <property type="project" value="TreeGrafter"/>
</dbReference>
<comment type="cofactor">
    <cofactor evidence="1">
        <name>FAD</name>
        <dbReference type="ChEBI" id="CHEBI:57692"/>
    </cofactor>
</comment>
<dbReference type="Gene3D" id="3.50.50.100">
    <property type="match status" value="1"/>
</dbReference>
<evidence type="ECO:0000313" key="7">
    <source>
        <dbReference type="EMBL" id="RKT88302.1"/>
    </source>
</evidence>
<evidence type="ECO:0000256" key="3">
    <source>
        <dbReference type="ARBA" id="ARBA00022630"/>
    </source>
</evidence>
<dbReference type="InterPro" id="IPR023753">
    <property type="entry name" value="FAD/NAD-binding_dom"/>
</dbReference>
<evidence type="ECO:0000256" key="2">
    <source>
        <dbReference type="ARBA" id="ARBA00005272"/>
    </source>
</evidence>
<evidence type="ECO:0000256" key="4">
    <source>
        <dbReference type="ARBA" id="ARBA00022827"/>
    </source>
</evidence>
<keyword evidence="3" id="KW-0285">Flavoprotein</keyword>
<dbReference type="PANTHER" id="PTHR42913">
    <property type="entry name" value="APOPTOSIS-INDUCING FACTOR 1"/>
    <property type="match status" value="1"/>
</dbReference>
<dbReference type="RefSeq" id="WP_093145801.1">
    <property type="nucleotide sequence ID" value="NZ_FOUP01000001.1"/>
</dbReference>
<protein>
    <submittedName>
        <fullName evidence="7">NADH dehydrogenase FAD-containing subunit</fullName>
    </submittedName>
    <submittedName>
        <fullName evidence="8">NADH dehydrogenase, FAD-containing subunit</fullName>
    </submittedName>
</protein>
<dbReference type="InterPro" id="IPR036188">
    <property type="entry name" value="FAD/NAD-bd_sf"/>
</dbReference>
<sequence>MTRQIVVVGAGYTGLAAAKLATRWTDARVTLINAADRFVERVRLHQLAAGQRLRDLPLTELLKGTGVELVVDRVTGIDAEARTLRLANSAREVGYDHLIYAVGSVADLTSVPGAAEHAFSLADNDDALRLKRRLADSEVVAVVGGGLTGIEAAAELAEANPALKVRLVDRGELGAGLSERGKKHLRRTFARLGVELRENAGVSEVRPDGLVLADGAHVAADTVVWTVGFRVPDLAERAGFAVDGNGRMIVDEEFRSISHPEVTAIGDAAAGRMRTGQELRMACATGMPSSQHAVRALADRLSGRQPRPLRFRYLNQCISLGRKDALVQFVHRDDTPREAILTGRKAALYKEAIVRGTIIFERHPAVPTSL</sequence>